<organism evidence="1 2">
    <name type="scientific">Salinirubrum litoreum</name>
    <dbReference type="NCBI Taxonomy" id="1126234"/>
    <lineage>
        <taxon>Archaea</taxon>
        <taxon>Methanobacteriati</taxon>
        <taxon>Methanobacteriota</taxon>
        <taxon>Stenosarchaea group</taxon>
        <taxon>Halobacteria</taxon>
        <taxon>Halobacteriales</taxon>
        <taxon>Haloferacaceae</taxon>
        <taxon>Salinirubrum</taxon>
    </lineage>
</organism>
<keyword evidence="2" id="KW-1185">Reference proteome</keyword>
<gene>
    <name evidence="1" type="ORF">ACFPJ5_13860</name>
</gene>
<evidence type="ECO:0000313" key="1">
    <source>
        <dbReference type="EMBL" id="MFC5368017.1"/>
    </source>
</evidence>
<dbReference type="AlphaFoldDB" id="A0ABD5RDY1"/>
<evidence type="ECO:0000313" key="2">
    <source>
        <dbReference type="Proteomes" id="UP001596201"/>
    </source>
</evidence>
<dbReference type="Proteomes" id="UP001596201">
    <property type="component" value="Unassembled WGS sequence"/>
</dbReference>
<sequence>MRVVRSPETQPCYVCRARAEVVVAQGHRTWYACWEHATPLLESGGTVVGGELRGRRRRR</sequence>
<name>A0ABD5RDY1_9EURY</name>
<accession>A0ABD5RDY1</accession>
<proteinExistence type="predicted"/>
<dbReference type="EMBL" id="JBHSKX010000002">
    <property type="protein sequence ID" value="MFC5368017.1"/>
    <property type="molecule type" value="Genomic_DNA"/>
</dbReference>
<reference evidence="1 2" key="1">
    <citation type="journal article" date="2019" name="Int. J. Syst. Evol. Microbiol.">
        <title>The Global Catalogue of Microorganisms (GCM) 10K type strain sequencing project: providing services to taxonomists for standard genome sequencing and annotation.</title>
        <authorList>
            <consortium name="The Broad Institute Genomics Platform"/>
            <consortium name="The Broad Institute Genome Sequencing Center for Infectious Disease"/>
            <person name="Wu L."/>
            <person name="Ma J."/>
        </authorList>
    </citation>
    <scope>NUCLEOTIDE SEQUENCE [LARGE SCALE GENOMIC DNA]</scope>
    <source>
        <strain evidence="1 2">CGMCC 1.12237</strain>
    </source>
</reference>
<protein>
    <submittedName>
        <fullName evidence="1">Uncharacterized protein</fullName>
    </submittedName>
</protein>
<dbReference type="RefSeq" id="WP_227230256.1">
    <property type="nucleotide sequence ID" value="NZ_JAJCVJ010000002.1"/>
</dbReference>
<comment type="caution">
    <text evidence="1">The sequence shown here is derived from an EMBL/GenBank/DDBJ whole genome shotgun (WGS) entry which is preliminary data.</text>
</comment>